<name>A0ACC3A005_9EURO</name>
<organism evidence="1 2">
    <name type="scientific">Neophaeococcomyces mojaviensis</name>
    <dbReference type="NCBI Taxonomy" id="3383035"/>
    <lineage>
        <taxon>Eukaryota</taxon>
        <taxon>Fungi</taxon>
        <taxon>Dikarya</taxon>
        <taxon>Ascomycota</taxon>
        <taxon>Pezizomycotina</taxon>
        <taxon>Eurotiomycetes</taxon>
        <taxon>Chaetothyriomycetidae</taxon>
        <taxon>Chaetothyriales</taxon>
        <taxon>Chaetothyriales incertae sedis</taxon>
        <taxon>Neophaeococcomyces</taxon>
    </lineage>
</organism>
<gene>
    <name evidence="1" type="ORF">H2198_007492</name>
</gene>
<protein>
    <submittedName>
        <fullName evidence="1">Uncharacterized protein</fullName>
    </submittedName>
</protein>
<sequence length="1464" mass="155185">METIGTASGGHPNLNLTPEERRVYTQLLKEADPDGFGAVSGDVAVKFFERTKLPADVLGQIWQIADAENRGLLTPAGFGVVLRLIGHAQAGRAPSIQLAPSPAPLPRFEGGTAQLAQQPPPTAPPIAAQLSGTPSSPTSGPPPIRVPALSPDRVAEYSSLFEKLGAENGVLSGLAAKQIFERAKLPNEVLGRIWNLADTHSRGSLDVTEFVIAMHLLASYKSGTMRGVPNTLPPGLLEAATRKPPARLSGGLPRPSSSTGQPLSQQFTGGQMSMRPQSPIVRQQMGTPLSAQSTGEPWLINAVDKQRFDSVFATVDTQGRGFISGEQAVQFFGNARLPEEVLAQIWDLADINSDGVLNREEFAVAMYLIRQHRGSRDGQVPHVLPAGLIPPSMRKQQIPAPQTTAPAFDAAPVTKPRSAADDLFGLDVSEVPLPAPAAAQLQIAQSTGGTDAGPFANPRPPPAPTASPPPSTQFKPFVPTSSFGQGLVPQATGQVRATPVPAMESNLLEDNDNEVSSKITNDAAELGNLSNQVGNLTKQMGDLQTQRSQAEQTISQTADQKRAFQERLTQLRAAYDQEVHLVKALKDQLAASQAETKRLQQDMAMIEGTHADLQTQHQQLSEALAADQHENAALKERIRQTNAENDQLKPQLEKLKSDARQQKGLVAINRKQLATNEAERDRIRAEIAAAQKEHEDATREAEETARQLEASHHELEQARAIPVPTAAPRELSPPPNIVSPTPSMNSNPFFRRQDSGAMFSPPMGSAIASPEPQHDRSNAFDSIFGPSFGTATTAPETSFGHEVHAEAPIEPSREIPVRQDTGTPKVIEPPAPEPSNQIESSALPFRAPLLREDSMSSSVKVAAPASRLSPAQTPRALTPDTSTASPSSHRAEDPFAMSAADEEQESVRQTLPRGETSERLSSDIPGAFPSDEAVSTPSHVNPTAVALGAAATTLAAGAGLAAVATATEDKKESQQGPSAQKDDFDDFFGGPSHRKTLSEQAADFDIAFASMGTSGKLANGAPQRSANPEFPDIQELEDDDSSEESDEEPRGFDDNFAPLTQPRQGSVVAGKQPENASATAGAVTSLQVPPPLETRSTSSTLPGIDQQPSPPNYKDVIPEDNPNLFPREYKNLLPERENPTLPPLPTAGGSTHPGPNPSGEPPSYGPEVGQSRSVSHTEATAAPPTKFAPFDFDSAFANIGQPPVEDGSDSDYDEHTPEGPQHQTQSHEFDPTFGSPAPSTRTTNTQSAAPAFSIHDAVTSSSATTNGISNQFAFDEFNSNPFPPSRTGTLQSTASPTSANATSASHDWDALFAPLNSQSTSSSAAPITSTMNTEPPTAPLVQTTTNQSLRQSTEIGPGLAATTIAEPVEDTPPAGPSPVAQPQSPSSVVPTTHVTPSSPTTSSAPRGKLERPQPGRALSTGTEHDDPILKRLTAMGWSRAASLAALEKFDYNIDKAADFLTFNT</sequence>
<evidence type="ECO:0000313" key="2">
    <source>
        <dbReference type="Proteomes" id="UP001172386"/>
    </source>
</evidence>
<evidence type="ECO:0000313" key="1">
    <source>
        <dbReference type="EMBL" id="KAJ9653303.1"/>
    </source>
</evidence>
<dbReference type="EMBL" id="JAPDRQ010000159">
    <property type="protein sequence ID" value="KAJ9653303.1"/>
    <property type="molecule type" value="Genomic_DNA"/>
</dbReference>
<reference evidence="1" key="1">
    <citation type="submission" date="2022-10" db="EMBL/GenBank/DDBJ databases">
        <title>Culturing micro-colonial fungi from biological soil crusts in the Mojave desert and describing Neophaeococcomyces mojavensis, and introducing the new genera and species Taxawa tesnikishii.</title>
        <authorList>
            <person name="Kurbessoian T."/>
            <person name="Stajich J.E."/>
        </authorList>
    </citation>
    <scope>NUCLEOTIDE SEQUENCE</scope>
    <source>
        <strain evidence="1">JES_112</strain>
    </source>
</reference>
<comment type="caution">
    <text evidence="1">The sequence shown here is derived from an EMBL/GenBank/DDBJ whole genome shotgun (WGS) entry which is preliminary data.</text>
</comment>
<accession>A0ACC3A005</accession>
<proteinExistence type="predicted"/>
<keyword evidence="2" id="KW-1185">Reference proteome</keyword>
<dbReference type="Proteomes" id="UP001172386">
    <property type="component" value="Unassembled WGS sequence"/>
</dbReference>